<evidence type="ECO:0000256" key="6">
    <source>
        <dbReference type="ARBA" id="ARBA00022989"/>
    </source>
</evidence>
<evidence type="ECO:0000256" key="4">
    <source>
        <dbReference type="ARBA" id="ARBA00022692"/>
    </source>
</evidence>
<evidence type="ECO:0000256" key="9">
    <source>
        <dbReference type="ARBA" id="ARBA00023310"/>
    </source>
</evidence>
<evidence type="ECO:0000256" key="1">
    <source>
        <dbReference type="ARBA" id="ARBA00005513"/>
    </source>
</evidence>
<dbReference type="CDD" id="cd06503">
    <property type="entry name" value="ATP-synt_Fo_b"/>
    <property type="match status" value="1"/>
</dbReference>
<dbReference type="AlphaFoldDB" id="A0A192D7M7"/>
<feature type="coiled-coil region" evidence="15">
    <location>
        <begin position="55"/>
        <end position="93"/>
    </location>
</feature>
<keyword evidence="2 13" id="KW-0813">Transport</keyword>
<keyword evidence="6 13" id="KW-1133">Transmembrane helix</keyword>
<comment type="subunit">
    <text evidence="13">F-type ATPases have 2 components, F(1) - the catalytic core - and F(0) - the membrane proton channel. F(1) has five subunits: alpha(3), beta(3), gamma(1), delta(1), epsilon(1). F(0) has three main subunits: a(1), b(2) and c(10-14). The alpha and beta chains form an alternating ring which encloses part of the gamma chain. F(1) is attached to F(0) by a central stalk formed by the gamma and epsilon chains, while a peripheral stalk is formed by the delta and b chains.</text>
</comment>
<evidence type="ECO:0000256" key="10">
    <source>
        <dbReference type="ARBA" id="ARBA00025198"/>
    </source>
</evidence>
<dbReference type="RefSeq" id="WP_068352656.1">
    <property type="nucleotide sequence ID" value="NZ_CP016033.1"/>
</dbReference>
<comment type="function">
    <text evidence="11">Component of the F(0) channel, it forms part of the peripheral stalk, linking F(1) to F(0). The b'-subunit is a diverged and duplicated form of b found in plants and photosynthetic bacteria.</text>
</comment>
<dbReference type="PANTHER" id="PTHR33445">
    <property type="entry name" value="ATP SYNTHASE SUBUNIT B', CHLOROPLASTIC"/>
    <property type="match status" value="1"/>
</dbReference>
<evidence type="ECO:0000256" key="3">
    <source>
        <dbReference type="ARBA" id="ARBA00022547"/>
    </source>
</evidence>
<keyword evidence="17" id="KW-1185">Reference proteome</keyword>
<evidence type="ECO:0000256" key="8">
    <source>
        <dbReference type="ARBA" id="ARBA00023136"/>
    </source>
</evidence>
<evidence type="ECO:0000256" key="2">
    <source>
        <dbReference type="ARBA" id="ARBA00022448"/>
    </source>
</evidence>
<dbReference type="Pfam" id="PF00430">
    <property type="entry name" value="ATP-synt_B"/>
    <property type="match status" value="1"/>
</dbReference>
<keyword evidence="7 13" id="KW-0406">Ion transport</keyword>
<sequence length="178" mass="18437">MADIVTLLAAAGAEAAHAEPSVFGIDTYQWVALAMSVLLAVFVWKKVPGIITGGLDNKIAAIRAALDEAKTLRAEAEGLRAEYAAKIASAEKDAEAMLAGARNEAEAILAKAEADSDAMVARRQKMAEDKIAAAERAAVAEVKARAVTAAAAASKVLIARSHDSAADRRLADEVIASL</sequence>
<keyword evidence="13" id="KW-1003">Cell membrane</keyword>
<evidence type="ECO:0000313" key="16">
    <source>
        <dbReference type="EMBL" id="ANK13774.1"/>
    </source>
</evidence>
<evidence type="ECO:0000256" key="14">
    <source>
        <dbReference type="RuleBase" id="RU003848"/>
    </source>
</evidence>
<evidence type="ECO:0000256" key="11">
    <source>
        <dbReference type="ARBA" id="ARBA00025614"/>
    </source>
</evidence>
<dbReference type="EMBL" id="CP016033">
    <property type="protein sequence ID" value="ANK13774.1"/>
    <property type="molecule type" value="Genomic_DNA"/>
</dbReference>
<evidence type="ECO:0000313" key="17">
    <source>
        <dbReference type="Proteomes" id="UP000078263"/>
    </source>
</evidence>
<comment type="subcellular location">
    <subcellularLocation>
        <location evidence="13">Cell membrane</location>
        <topology evidence="13">Single-pass membrane protein</topology>
    </subcellularLocation>
    <subcellularLocation>
        <location evidence="12">Endomembrane system</location>
        <topology evidence="12">Single-pass membrane protein</topology>
    </subcellularLocation>
</comment>
<keyword evidence="4 13" id="KW-0812">Transmembrane</keyword>
<dbReference type="GO" id="GO:0046961">
    <property type="term" value="F:proton-transporting ATPase activity, rotational mechanism"/>
    <property type="evidence" value="ECO:0007669"/>
    <property type="project" value="TreeGrafter"/>
</dbReference>
<dbReference type="Proteomes" id="UP000078263">
    <property type="component" value="Chromosome"/>
</dbReference>
<accession>A0A192D7M7</accession>
<evidence type="ECO:0000256" key="13">
    <source>
        <dbReference type="HAMAP-Rule" id="MF_01398"/>
    </source>
</evidence>
<evidence type="ECO:0000256" key="5">
    <source>
        <dbReference type="ARBA" id="ARBA00022781"/>
    </source>
</evidence>
<keyword evidence="9 13" id="KW-0066">ATP synthesis</keyword>
<name>A0A192D7M7_9SPHN</name>
<dbReference type="GO" id="GO:0005886">
    <property type="term" value="C:plasma membrane"/>
    <property type="evidence" value="ECO:0007669"/>
    <property type="project" value="UniProtKB-SubCell"/>
</dbReference>
<comment type="function">
    <text evidence="10 13">F(1)F(0) ATP synthase produces ATP from ADP in the presence of a proton or sodium gradient. F-type ATPases consist of two structural domains, F(1) containing the extramembraneous catalytic core and F(0) containing the membrane proton channel, linked together by a central stalk and a peripheral stalk. During catalysis, ATP synthesis in the catalytic domain of F(1) is coupled via a rotary mechanism of the central stalk subunits to proton translocation.</text>
</comment>
<dbReference type="OrthoDB" id="7391503at2"/>
<comment type="similarity">
    <text evidence="1 13 14">Belongs to the ATPase B chain family.</text>
</comment>
<dbReference type="InterPro" id="IPR050059">
    <property type="entry name" value="ATP_synthase_B_chain"/>
</dbReference>
<gene>
    <name evidence="13" type="primary">atpF</name>
    <name evidence="16" type="ORF">A9D12_13355</name>
</gene>
<keyword evidence="5 13" id="KW-0375">Hydrogen ion transport</keyword>
<dbReference type="PANTHER" id="PTHR33445:SF1">
    <property type="entry name" value="ATP SYNTHASE SUBUNIT B"/>
    <property type="match status" value="1"/>
</dbReference>
<keyword evidence="8 13" id="KW-0472">Membrane</keyword>
<dbReference type="STRING" id="1112.A9D12_13355"/>
<keyword evidence="3 13" id="KW-0138">CF(0)</keyword>
<evidence type="ECO:0000256" key="15">
    <source>
        <dbReference type="SAM" id="Coils"/>
    </source>
</evidence>
<dbReference type="GO" id="GO:0046933">
    <property type="term" value="F:proton-transporting ATP synthase activity, rotational mechanism"/>
    <property type="evidence" value="ECO:0007669"/>
    <property type="project" value="UniProtKB-UniRule"/>
</dbReference>
<proteinExistence type="inferred from homology"/>
<keyword evidence="15" id="KW-0175">Coiled coil</keyword>
<reference evidence="16 17" key="1">
    <citation type="submission" date="2016-05" db="EMBL/GenBank/DDBJ databases">
        <title>Compelete Genome Sequence of Bacteriochlorophyll-Synthesizing Bacterium Porphyrobacter neustonensis DSM 9434.</title>
        <authorList>
            <person name="Shi X.-L."/>
            <person name="Wu Y.-H."/>
            <person name="Cheng H."/>
            <person name="Xu L."/>
            <person name="Zhang X.-Q."/>
            <person name="Wang C.-S."/>
            <person name="Xu X.-W."/>
        </authorList>
    </citation>
    <scope>NUCLEOTIDE SEQUENCE [LARGE SCALE GENOMIC DNA]</scope>
    <source>
        <strain evidence="16 17">DSM 9434</strain>
    </source>
</reference>
<evidence type="ECO:0000256" key="7">
    <source>
        <dbReference type="ARBA" id="ARBA00023065"/>
    </source>
</evidence>
<dbReference type="HAMAP" id="MF_01398">
    <property type="entry name" value="ATP_synth_b_bprime"/>
    <property type="match status" value="1"/>
</dbReference>
<dbReference type="InterPro" id="IPR002146">
    <property type="entry name" value="ATP_synth_b/b'su_bac/chlpt"/>
</dbReference>
<dbReference type="KEGG" id="pns:A9D12_13355"/>
<evidence type="ECO:0000256" key="12">
    <source>
        <dbReference type="ARBA" id="ARBA00037847"/>
    </source>
</evidence>
<protein>
    <recommendedName>
        <fullName evidence="13">ATP synthase subunit b</fullName>
    </recommendedName>
    <alternativeName>
        <fullName evidence="13">ATP synthase F(0) sector subunit b</fullName>
    </alternativeName>
    <alternativeName>
        <fullName evidence="13">ATPase subunit I</fullName>
    </alternativeName>
    <alternativeName>
        <fullName evidence="13">F-type ATPase subunit b</fullName>
        <shortName evidence="13">F-ATPase subunit b</shortName>
    </alternativeName>
</protein>
<organism evidence="16 17">
    <name type="scientific">Erythrobacter neustonensis</name>
    <dbReference type="NCBI Taxonomy" id="1112"/>
    <lineage>
        <taxon>Bacteria</taxon>
        <taxon>Pseudomonadati</taxon>
        <taxon>Pseudomonadota</taxon>
        <taxon>Alphaproteobacteria</taxon>
        <taxon>Sphingomonadales</taxon>
        <taxon>Erythrobacteraceae</taxon>
        <taxon>Erythrobacter/Porphyrobacter group</taxon>
        <taxon>Erythrobacter</taxon>
    </lineage>
</organism>
<dbReference type="GO" id="GO:0045259">
    <property type="term" value="C:proton-transporting ATP synthase complex"/>
    <property type="evidence" value="ECO:0007669"/>
    <property type="project" value="UniProtKB-KW"/>
</dbReference>
<dbReference type="GO" id="GO:0012505">
    <property type="term" value="C:endomembrane system"/>
    <property type="evidence" value="ECO:0007669"/>
    <property type="project" value="UniProtKB-SubCell"/>
</dbReference>